<feature type="region of interest" description="Disordered" evidence="1">
    <location>
        <begin position="1"/>
        <end position="101"/>
    </location>
</feature>
<keyword evidence="3" id="KW-1185">Reference proteome</keyword>
<reference evidence="2" key="1">
    <citation type="journal article" date="2022" name="bioRxiv">
        <title>Sequencing and chromosome-scale assembly of the giantPleurodeles waltlgenome.</title>
        <authorList>
            <person name="Brown T."/>
            <person name="Elewa A."/>
            <person name="Iarovenko S."/>
            <person name="Subramanian E."/>
            <person name="Araus A.J."/>
            <person name="Petzold A."/>
            <person name="Susuki M."/>
            <person name="Suzuki K.-i.T."/>
            <person name="Hayashi T."/>
            <person name="Toyoda A."/>
            <person name="Oliveira C."/>
            <person name="Osipova E."/>
            <person name="Leigh N.D."/>
            <person name="Simon A."/>
            <person name="Yun M.H."/>
        </authorList>
    </citation>
    <scope>NUCLEOTIDE SEQUENCE</scope>
    <source>
        <strain evidence="2">20211129_DDA</strain>
        <tissue evidence="2">Liver</tissue>
    </source>
</reference>
<protein>
    <submittedName>
        <fullName evidence="2">Uncharacterized protein</fullName>
    </submittedName>
</protein>
<accession>A0AAV7VUQ1</accession>
<dbReference type="EMBL" id="JANPWB010000002">
    <property type="protein sequence ID" value="KAJ1205413.1"/>
    <property type="molecule type" value="Genomic_DNA"/>
</dbReference>
<evidence type="ECO:0000313" key="3">
    <source>
        <dbReference type="Proteomes" id="UP001066276"/>
    </source>
</evidence>
<gene>
    <name evidence="2" type="ORF">NDU88_000848</name>
</gene>
<dbReference type="Proteomes" id="UP001066276">
    <property type="component" value="Chromosome 1_2"/>
</dbReference>
<evidence type="ECO:0000313" key="2">
    <source>
        <dbReference type="EMBL" id="KAJ1205413.1"/>
    </source>
</evidence>
<evidence type="ECO:0000256" key="1">
    <source>
        <dbReference type="SAM" id="MobiDB-lite"/>
    </source>
</evidence>
<name>A0AAV7VUQ1_PLEWA</name>
<organism evidence="2 3">
    <name type="scientific">Pleurodeles waltl</name>
    <name type="common">Iberian ribbed newt</name>
    <dbReference type="NCBI Taxonomy" id="8319"/>
    <lineage>
        <taxon>Eukaryota</taxon>
        <taxon>Metazoa</taxon>
        <taxon>Chordata</taxon>
        <taxon>Craniata</taxon>
        <taxon>Vertebrata</taxon>
        <taxon>Euteleostomi</taxon>
        <taxon>Amphibia</taxon>
        <taxon>Batrachia</taxon>
        <taxon>Caudata</taxon>
        <taxon>Salamandroidea</taxon>
        <taxon>Salamandridae</taxon>
        <taxon>Pleurodelinae</taxon>
        <taxon>Pleurodeles</taxon>
    </lineage>
</organism>
<proteinExistence type="predicted"/>
<comment type="caution">
    <text evidence="2">The sequence shown here is derived from an EMBL/GenBank/DDBJ whole genome shotgun (WGS) entry which is preliminary data.</text>
</comment>
<dbReference type="AlphaFoldDB" id="A0AAV7VUQ1"/>
<sequence>MGSIEAGASSACPQQREAHEAHVTPVVASQFIQEGGTPKPPGPLRSQAVDQQDRNPMGLLVGPGIQRRSNTEKGPTMVNNSQNTKTKGRPTRSGISRLPIR</sequence>